<keyword evidence="3" id="KW-1185">Reference proteome</keyword>
<gene>
    <name evidence="2" type="ORF">GCM10007100_09300</name>
</gene>
<feature type="transmembrane region" description="Helical" evidence="1">
    <location>
        <begin position="425"/>
        <end position="446"/>
    </location>
</feature>
<dbReference type="RefSeq" id="WP_189567782.1">
    <property type="nucleotide sequence ID" value="NZ_BMXI01000003.1"/>
</dbReference>
<evidence type="ECO:0000313" key="2">
    <source>
        <dbReference type="EMBL" id="GHC45951.1"/>
    </source>
</evidence>
<keyword evidence="1" id="KW-0812">Transmembrane</keyword>
<feature type="transmembrane region" description="Helical" evidence="1">
    <location>
        <begin position="382"/>
        <end position="409"/>
    </location>
</feature>
<feature type="transmembrane region" description="Helical" evidence="1">
    <location>
        <begin position="125"/>
        <end position="143"/>
    </location>
</feature>
<proteinExistence type="predicted"/>
<feature type="transmembrane region" description="Helical" evidence="1">
    <location>
        <begin position="251"/>
        <end position="273"/>
    </location>
</feature>
<feature type="transmembrane region" description="Helical" evidence="1">
    <location>
        <begin position="155"/>
        <end position="177"/>
    </location>
</feature>
<accession>A0A918TGN4</accession>
<feature type="transmembrane region" description="Helical" evidence="1">
    <location>
        <begin position="453"/>
        <end position="474"/>
    </location>
</feature>
<protein>
    <submittedName>
        <fullName evidence="2">Uncharacterized protein</fullName>
    </submittedName>
</protein>
<feature type="transmembrane region" description="Helical" evidence="1">
    <location>
        <begin position="519"/>
        <end position="536"/>
    </location>
</feature>
<feature type="transmembrane region" description="Helical" evidence="1">
    <location>
        <begin position="285"/>
        <end position="309"/>
    </location>
</feature>
<feature type="transmembrane region" description="Helical" evidence="1">
    <location>
        <begin position="338"/>
        <end position="361"/>
    </location>
</feature>
<organism evidence="2 3">
    <name type="scientific">Roseibacillus persicicus</name>
    <dbReference type="NCBI Taxonomy" id="454148"/>
    <lineage>
        <taxon>Bacteria</taxon>
        <taxon>Pseudomonadati</taxon>
        <taxon>Verrucomicrobiota</taxon>
        <taxon>Verrucomicrobiia</taxon>
        <taxon>Verrucomicrobiales</taxon>
        <taxon>Verrucomicrobiaceae</taxon>
        <taxon>Roseibacillus</taxon>
    </lineage>
</organism>
<evidence type="ECO:0000256" key="1">
    <source>
        <dbReference type="SAM" id="Phobius"/>
    </source>
</evidence>
<keyword evidence="1" id="KW-1133">Transmembrane helix</keyword>
<feature type="transmembrane region" description="Helical" evidence="1">
    <location>
        <begin position="182"/>
        <end position="202"/>
    </location>
</feature>
<reference evidence="2" key="2">
    <citation type="submission" date="2020-09" db="EMBL/GenBank/DDBJ databases">
        <authorList>
            <person name="Sun Q."/>
            <person name="Kim S."/>
        </authorList>
    </citation>
    <scope>NUCLEOTIDE SEQUENCE</scope>
    <source>
        <strain evidence="2">KCTC 12988</strain>
    </source>
</reference>
<feature type="transmembrane region" description="Helical" evidence="1">
    <location>
        <begin position="68"/>
        <end position="85"/>
    </location>
</feature>
<comment type="caution">
    <text evidence="2">The sequence shown here is derived from an EMBL/GenBank/DDBJ whole genome shotgun (WGS) entry which is preliminary data.</text>
</comment>
<evidence type="ECO:0000313" key="3">
    <source>
        <dbReference type="Proteomes" id="UP000644507"/>
    </source>
</evidence>
<dbReference type="AlphaFoldDB" id="A0A918TGN4"/>
<sequence>MRAAADRKQKPVWALWANPIFRRYCKSRLRPKGLGVMLMMTLIVTGFAFALARAIALHELDPIDAARIPVIPILVIQGIILFFLGTGQVAGGMTAEGDEGVIDYQRLAPMSPLAKTFGYLFGLPIREYVLFLSTLPFTIWSFWEGQIPLFVAGQLYGGVLSSVILYHLTGLVAGTVLKNRRWAFLVSMGAIFFLYTVVPQIAKFGLVYFKYLTLYPIFEESLPYLVPQDAGAVVETAQRLLPPARFFNLNLPQAVFTLLSQGVFSLAAVVMVWRRWKLSESHLLGKVWSVALFAWIQILLLGNALPLIAGGDLFPSRNLGGMFNRFVDPIWEPEAMEAVLMAGVYGVVTLTLLLILLVVITPEYDTQVRGWRRVHKLGQKRLPFFGDSSSSFWWAGVMILLGTIGWFVFTKNIIESHWFFGEVKVFSAVAFALSLVTAGFGWQAILEWKGRRAGTLVFILLGVVPILIGVVMAVSNEALRVPAIWIGSISPLAGPVLAAINEVSIADFPRDVERAAPPAFWFWQCLLLFGAVRLIAASRQQKKALREVSVQ</sequence>
<reference evidence="2" key="1">
    <citation type="journal article" date="2014" name="Int. J. Syst. Evol. Microbiol.">
        <title>Complete genome sequence of Corynebacterium casei LMG S-19264T (=DSM 44701T), isolated from a smear-ripened cheese.</title>
        <authorList>
            <consortium name="US DOE Joint Genome Institute (JGI-PGF)"/>
            <person name="Walter F."/>
            <person name="Albersmeier A."/>
            <person name="Kalinowski J."/>
            <person name="Ruckert C."/>
        </authorList>
    </citation>
    <scope>NUCLEOTIDE SEQUENCE</scope>
    <source>
        <strain evidence="2">KCTC 12988</strain>
    </source>
</reference>
<dbReference type="EMBL" id="BMXI01000003">
    <property type="protein sequence ID" value="GHC45951.1"/>
    <property type="molecule type" value="Genomic_DNA"/>
</dbReference>
<keyword evidence="1" id="KW-0472">Membrane</keyword>
<name>A0A918TGN4_9BACT</name>
<feature type="transmembrane region" description="Helical" evidence="1">
    <location>
        <begin position="33"/>
        <end position="56"/>
    </location>
</feature>
<dbReference type="Proteomes" id="UP000644507">
    <property type="component" value="Unassembled WGS sequence"/>
</dbReference>